<proteinExistence type="predicted"/>
<dbReference type="InterPro" id="IPR011735">
    <property type="entry name" value="WlaTC/HtrL_glycosyltransf"/>
</dbReference>
<protein>
    <submittedName>
        <fullName evidence="1">Uncharacterized protein</fullName>
    </submittedName>
</protein>
<sequence length="1074" mass="127012">MERILYRQKWIRQNSTSREVDPRACIVLDDPSFAINEDQNLNLMIMNRRCISLTPIITASYAMGISPGLRANLDYIFICQESYGRDRKHLYEQYGNMFPNFDIFNTVLDQCTENYGCLVIDNTSTIHQINYLLTNSTKMYRYALILNLVSSRQFFVYFQCEIGRKCIHGGVIYFIGEIQFQFEWIIKNVSSSLTISSMDPEQLAVQSTLYDQYVTGVNQANLFDLMGYQPYRLLAYLSTWFHHQTLIDCHTGDGSAAYALTYQSGNPVISFDTSLNVNNKNIKSNSQIRFVSIDGTTATYVKSLFSSEYQSEMLKSGLIYLDLETHDGLQEKQMYDWLLQQNYRGLLVCNRIWASKDMRDHFWSQIPSEMKWDLTPWGHREGTGIITFSHEYDHMLPKRVETHDWTLVTAYFDLTHTSDMVEEVRSKDYYMAHAQATLSLPYNLVVYCDPSSLEQIKQLRPPHLLDKTRFIIMNFEDLKFQGHLGYEETTFHQYRDKIANNRKIKPYQFDPRNNASYYLFCMSRYLLLKQTMLDNPFRSNYFAWINICIERMGYLNLVHLDEALATHRERFSTCYIDYQNPDLVKATNEYFRMGRCGMCSGFFTGHKRFMTLVCHAIEQQFLDYLEQGYGHADEQLYSPVYFQHPEWFQHYYGDYQEMITNYCYVYENPTSPITKFIYNSYNYQNYAKCYEACQFVWDSYLKHKCQISTDDLKNLCFYLNTSKELMKCTPTTTPKPTSISAPPISTIITLLYDVGNPQHLSTMLAQVHQWLALSYPTIIWTNAACYTTLKLLFLNKKNVVIYQREIDDFETHQYRAQIQALEETYEIQNRDKSKDTLTYHMLMYSRPLMWAESIRKNPFQTRTFICMDFGLFRFTSNLSVVETWHVKDRLKLLMIYPYFSTDPPPKEYFHYTRHNVAGGLLTGSGENILHYVDLFHQEFLEMLKDQWYQLDEALTACLTRKYPELFDYLYGDYCGIITNYHVIHEMFNIPETIQRYLDHKAFHEAQKVVDMLDYRLNEKTLYYFVEYSILTNYYVMNGFLNPVVRRLLADPTKVGLRTIIETRHKGNLKFYKDS</sequence>
<name>A0A6C0BK60_9ZZZZ</name>
<organism evidence="1">
    <name type="scientific">viral metagenome</name>
    <dbReference type="NCBI Taxonomy" id="1070528"/>
    <lineage>
        <taxon>unclassified sequences</taxon>
        <taxon>metagenomes</taxon>
        <taxon>organismal metagenomes</taxon>
    </lineage>
</organism>
<dbReference type="AlphaFoldDB" id="A0A6C0BK60"/>
<evidence type="ECO:0000313" key="1">
    <source>
        <dbReference type="EMBL" id="QHS92566.1"/>
    </source>
</evidence>
<dbReference type="EMBL" id="MN739181">
    <property type="protein sequence ID" value="QHS92566.1"/>
    <property type="molecule type" value="Genomic_DNA"/>
</dbReference>
<reference evidence="1" key="1">
    <citation type="journal article" date="2020" name="Nature">
        <title>Giant virus diversity and host interactions through global metagenomics.</title>
        <authorList>
            <person name="Schulz F."/>
            <person name="Roux S."/>
            <person name="Paez-Espino D."/>
            <person name="Jungbluth S."/>
            <person name="Walsh D.A."/>
            <person name="Denef V.J."/>
            <person name="McMahon K.D."/>
            <person name="Konstantinidis K.T."/>
            <person name="Eloe-Fadrosh E.A."/>
            <person name="Kyrpides N.C."/>
            <person name="Woyke T."/>
        </authorList>
    </citation>
    <scope>NUCLEOTIDE SEQUENCE</scope>
    <source>
        <strain evidence="1">GVMAG-M-3300014204-73</strain>
    </source>
</reference>
<accession>A0A6C0BK60</accession>
<dbReference type="Pfam" id="PF09612">
    <property type="entry name" value="HtrL_YibB"/>
    <property type="match status" value="2"/>
</dbReference>